<evidence type="ECO:0000259" key="3">
    <source>
        <dbReference type="Pfam" id="PF04967"/>
    </source>
</evidence>
<evidence type="ECO:0000256" key="1">
    <source>
        <dbReference type="ARBA" id="ARBA00023015"/>
    </source>
</evidence>
<protein>
    <submittedName>
        <fullName evidence="4 5">Bacterio-opsin activator</fullName>
    </submittedName>
</protein>
<dbReference type="PANTHER" id="PTHR34236">
    <property type="entry name" value="DIMETHYL SULFOXIDE REDUCTASE TRANSCRIPTIONAL ACTIVATOR"/>
    <property type="match status" value="1"/>
</dbReference>
<dbReference type="InterPro" id="IPR007050">
    <property type="entry name" value="HTH_bacterioopsin"/>
</dbReference>
<sequence>MLLATFVIDYPILEETLSQSPAELEWVQSDLTEEGIHQMLVWFETDDFEPLETRLENDRTVTEASRMTSLDRRRLYRIELTEAGHRSSVYPIIVDRAIVLEDVTADRDGWKFRVSFPDYDALEEFRAFCTRRDIEVELERLYERREGAARSQYGTTERQRELLEAAVETGYLDVPRSCTLAELGERVGISSNAASERFRRGVSTLIENTLLAESRD</sequence>
<evidence type="ECO:0000313" key="4">
    <source>
        <dbReference type="EMBL" id="APW97968.1"/>
    </source>
</evidence>
<evidence type="ECO:0000256" key="2">
    <source>
        <dbReference type="ARBA" id="ARBA00023163"/>
    </source>
</evidence>
<dbReference type="Proteomes" id="UP000011555">
    <property type="component" value="Unassembled WGS sequence"/>
</dbReference>
<keyword evidence="1" id="KW-0805">Transcription regulation</keyword>
<dbReference type="RefSeq" id="WP_007143268.1">
    <property type="nucleotide sequence ID" value="NZ_AOLZ01000073.1"/>
</dbReference>
<evidence type="ECO:0000313" key="6">
    <source>
        <dbReference type="Proteomes" id="UP000011555"/>
    </source>
</evidence>
<gene>
    <name evidence="5" type="ORF">C445_17896</name>
    <name evidence="4" type="ORF">CHINAEXTREME_09330</name>
</gene>
<proteinExistence type="predicted"/>
<dbReference type="Proteomes" id="UP000186547">
    <property type="component" value="Chromosome"/>
</dbReference>
<dbReference type="EMBL" id="CP019285">
    <property type="protein sequence ID" value="APW97968.1"/>
    <property type="molecule type" value="Genomic_DNA"/>
</dbReference>
<dbReference type="KEGG" id="hlc:CHINAEXTREME09330"/>
<accession>M0L4N0</accession>
<dbReference type="eggNOG" id="arCOG02272">
    <property type="taxonomic scope" value="Archaea"/>
</dbReference>
<dbReference type="EMBL" id="AOLZ01000073">
    <property type="protein sequence ID" value="EMA28522.1"/>
    <property type="molecule type" value="Genomic_DNA"/>
</dbReference>
<organism evidence="5 6">
    <name type="scientific">Natronobacterium lacisalsi AJ5</name>
    <dbReference type="NCBI Taxonomy" id="358396"/>
    <lineage>
        <taxon>Archaea</taxon>
        <taxon>Methanobacteriati</taxon>
        <taxon>Methanobacteriota</taxon>
        <taxon>Stenosarchaea group</taxon>
        <taxon>Halobacteria</taxon>
        <taxon>Halobacteriales</taxon>
        <taxon>Natrialbaceae</taxon>
        <taxon>Natronobacterium</taxon>
    </lineage>
</organism>
<reference evidence="5 6" key="2">
    <citation type="journal article" date="2014" name="PLoS Genet.">
        <title>Phylogenetically driven sequencing of extremely halophilic archaea reveals strategies for static and dynamic osmo-response.</title>
        <authorList>
            <person name="Becker E.A."/>
            <person name="Seitzer P.M."/>
            <person name="Tritt A."/>
            <person name="Larsen D."/>
            <person name="Krusor M."/>
            <person name="Yao A.I."/>
            <person name="Wu D."/>
            <person name="Madern D."/>
            <person name="Eisen J.A."/>
            <person name="Darling A.E."/>
            <person name="Facciotti M.T."/>
        </authorList>
    </citation>
    <scope>NUCLEOTIDE SEQUENCE [LARGE SCALE GENOMIC DNA]</scope>
    <source>
        <strain evidence="5 6">AJ5</strain>
    </source>
</reference>
<dbReference type="AlphaFoldDB" id="M0L4N0"/>
<reference evidence="4" key="3">
    <citation type="submission" date="2017-01" db="EMBL/GenBank/DDBJ databases">
        <authorList>
            <person name="Mah S.A."/>
            <person name="Swanson W.J."/>
            <person name="Moy G.W."/>
            <person name="Vacquier V.D."/>
        </authorList>
    </citation>
    <scope>NUCLEOTIDE SEQUENCE</scope>
    <source>
        <strain evidence="4">AJ5</strain>
    </source>
</reference>
<dbReference type="PANTHER" id="PTHR34236:SF1">
    <property type="entry name" value="DIMETHYL SULFOXIDE REDUCTASE TRANSCRIPTIONAL ACTIVATOR"/>
    <property type="match status" value="1"/>
</dbReference>
<reference evidence="4 7" key="1">
    <citation type="journal article" date="2011" name="J. Bacteriol.">
        <title>Genome sequence of Halobiforma lacisalsi AJ5, an extremely halophilic archaeon which harbors a bop gene.</title>
        <authorList>
            <person name="Jiang X."/>
            <person name="Wang S."/>
            <person name="Cheng H."/>
            <person name="Huo Y."/>
            <person name="Zhang X."/>
            <person name="Zhu X."/>
            <person name="Han X."/>
            <person name="Ni P."/>
            <person name="Wu M."/>
        </authorList>
    </citation>
    <scope>NUCLEOTIDE SEQUENCE [LARGE SCALE GENOMIC DNA]</scope>
    <source>
        <strain evidence="4 7">AJ5</strain>
    </source>
</reference>
<dbReference type="Pfam" id="PF04967">
    <property type="entry name" value="HTH_10"/>
    <property type="match status" value="1"/>
</dbReference>
<feature type="domain" description="HTH bat-type" evidence="3">
    <location>
        <begin position="156"/>
        <end position="207"/>
    </location>
</feature>
<keyword evidence="2" id="KW-0804">Transcription</keyword>
<dbReference type="GeneID" id="30921324"/>
<keyword evidence="6" id="KW-1185">Reference proteome</keyword>
<evidence type="ECO:0000313" key="7">
    <source>
        <dbReference type="Proteomes" id="UP000186547"/>
    </source>
</evidence>
<evidence type="ECO:0000313" key="5">
    <source>
        <dbReference type="EMBL" id="EMA28522.1"/>
    </source>
</evidence>
<name>M0L4N0_NATLA</name>